<keyword evidence="3" id="KW-1185">Reference proteome</keyword>
<reference evidence="2 3" key="1">
    <citation type="submission" date="2019-02" db="EMBL/GenBank/DDBJ databases">
        <authorList>
            <person name="Goldberg S.R."/>
            <person name="Haltli B.A."/>
            <person name="Correa H."/>
            <person name="Russell K.G."/>
        </authorList>
    </citation>
    <scope>NUCLEOTIDE SEQUENCE [LARGE SCALE GENOMIC DNA]</scope>
    <source>
        <strain evidence="2 3">JCM 16186</strain>
    </source>
</reference>
<dbReference type="EMBL" id="SMLW01000426">
    <property type="protein sequence ID" value="MTI24542.1"/>
    <property type="molecule type" value="Genomic_DNA"/>
</dbReference>
<feature type="transmembrane region" description="Helical" evidence="1">
    <location>
        <begin position="97"/>
        <end position="115"/>
    </location>
</feature>
<evidence type="ECO:0000313" key="2">
    <source>
        <dbReference type="EMBL" id="MTI24542.1"/>
    </source>
</evidence>
<sequence>MNGTLNLSRNLIIVATPLALFGTLIFLMKSPILSTINNFDLAITIDLVISVPFIYYLLIRKASVPNTTVVPVMVIGVVIGSHFLPEDSRLYLNHFKTWGLPVIELLVLAFIIFKVRQTVNRYTKLKTGEADFFTVLKALCYETFPKPLVMPMASEIAVMYYGLINWKTRKLGESDFSYHKNSGTTGLFGAAVLVIAIETFVLHSLLIGWSVVAAWALTILSIYTGMQFLGFARSLSKRPISIDNGRLYLRYGILNEVDLSVEDIEAIEFSRKSVKDDKEVSKLSPLGELEEHNVILHLSGTVTLTGIYGIKKRTQKIALYVDEPEAFKRKLEMEMKVKNEQ</sequence>
<organism evidence="2 3">
    <name type="scientific">Fulvivirga kasyanovii</name>
    <dbReference type="NCBI Taxonomy" id="396812"/>
    <lineage>
        <taxon>Bacteria</taxon>
        <taxon>Pseudomonadati</taxon>
        <taxon>Bacteroidota</taxon>
        <taxon>Cytophagia</taxon>
        <taxon>Cytophagales</taxon>
        <taxon>Fulvivirgaceae</taxon>
        <taxon>Fulvivirga</taxon>
    </lineage>
</organism>
<feature type="transmembrane region" description="Helical" evidence="1">
    <location>
        <begin position="187"/>
        <end position="206"/>
    </location>
</feature>
<feature type="transmembrane region" description="Helical" evidence="1">
    <location>
        <begin position="64"/>
        <end position="85"/>
    </location>
</feature>
<keyword evidence="1" id="KW-0472">Membrane</keyword>
<comment type="caution">
    <text evidence="2">The sequence shown here is derived from an EMBL/GenBank/DDBJ whole genome shotgun (WGS) entry which is preliminary data.</text>
</comment>
<feature type="transmembrane region" description="Helical" evidence="1">
    <location>
        <begin position="39"/>
        <end position="58"/>
    </location>
</feature>
<proteinExistence type="predicted"/>
<dbReference type="RefSeq" id="WP_155170583.1">
    <property type="nucleotide sequence ID" value="NZ_BAAAFL010000012.1"/>
</dbReference>
<accession>A0ABW9RKD1</accession>
<protein>
    <recommendedName>
        <fullName evidence="4">PH domain-containing protein</fullName>
    </recommendedName>
</protein>
<feature type="transmembrane region" description="Helical" evidence="1">
    <location>
        <begin position="212"/>
        <end position="232"/>
    </location>
</feature>
<evidence type="ECO:0000313" key="3">
    <source>
        <dbReference type="Proteomes" id="UP000798808"/>
    </source>
</evidence>
<name>A0ABW9RKD1_9BACT</name>
<evidence type="ECO:0008006" key="4">
    <source>
        <dbReference type="Google" id="ProtNLM"/>
    </source>
</evidence>
<keyword evidence="1" id="KW-1133">Transmembrane helix</keyword>
<dbReference type="Proteomes" id="UP000798808">
    <property type="component" value="Unassembled WGS sequence"/>
</dbReference>
<feature type="transmembrane region" description="Helical" evidence="1">
    <location>
        <begin position="6"/>
        <end position="27"/>
    </location>
</feature>
<evidence type="ECO:0000256" key="1">
    <source>
        <dbReference type="SAM" id="Phobius"/>
    </source>
</evidence>
<keyword evidence="1" id="KW-0812">Transmembrane</keyword>
<gene>
    <name evidence="2" type="ORF">E1163_06235</name>
</gene>